<accession>A0A2P2MV92</accession>
<dbReference type="NCBIfam" id="TIGR00756">
    <property type="entry name" value="PPR"/>
    <property type="match status" value="1"/>
</dbReference>
<reference evidence="4" key="1">
    <citation type="submission" date="2018-02" db="EMBL/GenBank/DDBJ databases">
        <title>Rhizophora mucronata_Transcriptome.</title>
        <authorList>
            <person name="Meera S.P."/>
            <person name="Sreeshan A."/>
            <person name="Augustine A."/>
        </authorList>
    </citation>
    <scope>NUCLEOTIDE SEQUENCE</scope>
    <source>
        <tissue evidence="4">Leaf</tissue>
    </source>
</reference>
<evidence type="ECO:0000313" key="4">
    <source>
        <dbReference type="EMBL" id="MBX34140.1"/>
    </source>
</evidence>
<evidence type="ECO:0000256" key="2">
    <source>
        <dbReference type="ARBA" id="ARBA00022737"/>
    </source>
</evidence>
<protein>
    <recommendedName>
        <fullName evidence="5">Pentatricopeptide repeat-containing protein</fullName>
    </recommendedName>
</protein>
<dbReference type="PANTHER" id="PTHR46128:SF211">
    <property type="entry name" value="PENTACOTRIPEPTIDE-REPEAT REGION OF PRORP DOMAIN-CONTAINING PROTEIN"/>
    <property type="match status" value="1"/>
</dbReference>
<dbReference type="PROSITE" id="PS51375">
    <property type="entry name" value="PPR"/>
    <property type="match status" value="1"/>
</dbReference>
<evidence type="ECO:0008006" key="5">
    <source>
        <dbReference type="Google" id="ProtNLM"/>
    </source>
</evidence>
<dbReference type="Pfam" id="PF01535">
    <property type="entry name" value="PPR"/>
    <property type="match status" value="1"/>
</dbReference>
<evidence type="ECO:0000256" key="1">
    <source>
        <dbReference type="ARBA" id="ARBA00007626"/>
    </source>
</evidence>
<comment type="similarity">
    <text evidence="1">Belongs to the PPR family. P subfamily.</text>
</comment>
<name>A0A2P2MV92_RHIMU</name>
<evidence type="ECO:0000256" key="3">
    <source>
        <dbReference type="PROSITE-ProRule" id="PRU00708"/>
    </source>
</evidence>
<dbReference type="InterPro" id="IPR050872">
    <property type="entry name" value="PPR_P_subfamily"/>
</dbReference>
<dbReference type="InterPro" id="IPR011990">
    <property type="entry name" value="TPR-like_helical_dom_sf"/>
</dbReference>
<sequence length="104" mass="12066">MDGYCLINQIHKAGSILCSMVGKGCKPYVFNYNFLINWYYRHGRMDEAIRLFAGICHKELIPDTVTHTFLMRGLCLVRRLVAMNEHFKEMCSKSHIANLMTFST</sequence>
<dbReference type="AlphaFoldDB" id="A0A2P2MV92"/>
<dbReference type="Gene3D" id="1.25.40.10">
    <property type="entry name" value="Tetratricopeptide repeat domain"/>
    <property type="match status" value="1"/>
</dbReference>
<keyword evidence="2" id="KW-0677">Repeat</keyword>
<proteinExistence type="inferred from homology"/>
<dbReference type="InterPro" id="IPR002885">
    <property type="entry name" value="PPR_rpt"/>
</dbReference>
<dbReference type="EMBL" id="GGEC01053656">
    <property type="protein sequence ID" value="MBX34140.1"/>
    <property type="molecule type" value="Transcribed_RNA"/>
</dbReference>
<organism evidence="4">
    <name type="scientific">Rhizophora mucronata</name>
    <name type="common">Asiatic mangrove</name>
    <dbReference type="NCBI Taxonomy" id="61149"/>
    <lineage>
        <taxon>Eukaryota</taxon>
        <taxon>Viridiplantae</taxon>
        <taxon>Streptophyta</taxon>
        <taxon>Embryophyta</taxon>
        <taxon>Tracheophyta</taxon>
        <taxon>Spermatophyta</taxon>
        <taxon>Magnoliopsida</taxon>
        <taxon>eudicotyledons</taxon>
        <taxon>Gunneridae</taxon>
        <taxon>Pentapetalae</taxon>
        <taxon>rosids</taxon>
        <taxon>fabids</taxon>
        <taxon>Malpighiales</taxon>
        <taxon>Rhizophoraceae</taxon>
        <taxon>Rhizophora</taxon>
    </lineage>
</organism>
<dbReference type="PANTHER" id="PTHR46128">
    <property type="entry name" value="MITOCHONDRIAL GROUP I INTRON SPLICING FACTOR CCM1"/>
    <property type="match status" value="1"/>
</dbReference>
<feature type="repeat" description="PPR" evidence="3">
    <location>
        <begin position="28"/>
        <end position="62"/>
    </location>
</feature>
<dbReference type="Pfam" id="PF13041">
    <property type="entry name" value="PPR_2"/>
    <property type="match status" value="1"/>
</dbReference>